<dbReference type="AlphaFoldDB" id="Q23874"/>
<evidence type="ECO:0000259" key="3">
    <source>
        <dbReference type="Pfam" id="PF07245"/>
    </source>
</evidence>
<feature type="domain" description="Phlebovirus glycoprotein G2 fusion" evidence="3">
    <location>
        <begin position="277"/>
        <end position="407"/>
    </location>
</feature>
<organism evidence="4">
    <name type="scientific">Dictyostelium discoideum</name>
    <name type="common">Social amoeba</name>
    <dbReference type="NCBI Taxonomy" id="44689"/>
    <lineage>
        <taxon>Eukaryota</taxon>
        <taxon>Amoebozoa</taxon>
        <taxon>Evosea</taxon>
        <taxon>Eumycetozoa</taxon>
        <taxon>Dictyostelia</taxon>
        <taxon>Dictyosteliales</taxon>
        <taxon>Dictyosteliaceae</taxon>
        <taxon>Dictyostelium</taxon>
    </lineage>
</organism>
<evidence type="ECO:0000313" key="4">
    <source>
        <dbReference type="EMBL" id="AAC18631.1"/>
    </source>
</evidence>
<keyword evidence="1" id="KW-1133">Transmembrane helix</keyword>
<dbReference type="EMBL" id="U00796">
    <property type="protein sequence ID" value="AAC18631.1"/>
    <property type="molecule type" value="Unassigned_DNA"/>
</dbReference>
<dbReference type="Pfam" id="PF07245">
    <property type="entry name" value="Phlebovirus_G2"/>
    <property type="match status" value="1"/>
</dbReference>
<keyword evidence="1" id="KW-0812">Transmembrane</keyword>
<evidence type="ECO:0000256" key="2">
    <source>
        <dbReference type="SAM" id="SignalP"/>
    </source>
</evidence>
<protein>
    <submittedName>
        <fullName evidence="4">D2 ORF</fullName>
    </submittedName>
</protein>
<evidence type="ECO:0000256" key="1">
    <source>
        <dbReference type="SAM" id="Phobius"/>
    </source>
</evidence>
<proteinExistence type="predicted"/>
<reference evidence="4" key="1">
    <citation type="submission" date="1997-12" db="EMBL/GenBank/DDBJ databases">
        <authorList>
            <person name="Welker D.L."/>
        </authorList>
    </citation>
    <scope>NUCLEOTIDE SEQUENCE</scope>
    <source>
        <strain evidence="4">NC4</strain>
    </source>
</reference>
<name>Q23874_DICDI</name>
<feature type="chain" id="PRO_5004201680" evidence="2">
    <location>
        <begin position="24"/>
        <end position="763"/>
    </location>
</feature>
<dbReference type="VEuPathDB" id="AmoebaDB:TMP_ddisAX4_1"/>
<accession>Q23874</accession>
<dbReference type="InterPro" id="IPR009878">
    <property type="entry name" value="Phlebovirus_G2_fusion"/>
</dbReference>
<keyword evidence="2" id="KW-0732">Signal</keyword>
<keyword evidence="1" id="KW-0472">Membrane</keyword>
<reference evidence="4" key="2">
    <citation type="journal article" date="1998" name="Genetics">
        <title>Dictyostelium discoideum nuclear plasmid Ddp5 is a chimera related to the Ddp1 and Ddp2 plasmid families.</title>
        <authorList>
            <person name="Rieben W.K.Jr."/>
            <person name="Gonzales C.M."/>
            <person name="Gonzales S.T."/>
            <person name="Pilkington K.J."/>
            <person name="Kiyosawa H."/>
            <person name="Hughes J.E."/>
            <person name="Welker D.L."/>
        </authorList>
    </citation>
    <scope>NUCLEOTIDE SEQUENCE</scope>
    <source>
        <strain evidence="4">NC4</strain>
    </source>
</reference>
<dbReference type="PIR" id="T18280">
    <property type="entry name" value="T18280"/>
</dbReference>
<sequence length="763" mass="87001">MNICIKLLVVLYLLVIFIEDISSNTYDSVHIDDDGSSWVSNKENNYIPEKKNWYSFSQEFTPTSKRQTLPDNKATHHYAVPLKATIRWNELELIFSDLTTRNITVFNKGLGFSIVTDKRKVNIDVDDLCKLGRSFQLVIGASGNQHHSRKWCTGSRDELSSWVDKILNIEVLNSLMLFVILNILVCVYLKVVKIKNNTKNLMFQDLQREIKNEANGGIRYNTALSTLISFLMVGMCVSELPYGHCDVYHRLGEGIEKHTSYLKNNVTKTEYVGYVSFELPRESVSICVEMTDEKGKSMGPLIFKIEDLKFKTRSRYDYTTSSWNGHMSVKSACHKGSHTKCGTGVCQGMDPNSPDCEGELSKSSNKCVYYPGESMCESPFSGIKLKCLRLDTICVFTRRCAIPVDTHVDVSTVYAVDSYYNKSCYFNGKKIQFDHEDSSSKITVHMDTTSNEVDRSLVGKSWIFDPYRKVYTIGEACKKGQPERGKPGDIQGTREMFEDINQSKGISIANGLWDRIKYNEDDGHVGAVTNFVEPGFDWTQLWSVTPYANGDNIWSFENGEWVTHPDKHDLMLVKVNFNKGFSLTRIDAEVCAEAVLVEKVKESYRESEIESGVVVQVRSVCHEGSVLVTNENMLVKLITVSLVIDREWKNYTIRFHSNLMNVNDKICIGSSCFEINFSLAREPSKFIQYRLSKLNSHLKSAKSKIRFPDIKNPFENFEMPNLFSLLKNIFGFHLGWKFYLFLGIAGSLLLGFAIIYVKMVFRK</sequence>
<feature type="transmembrane region" description="Helical" evidence="1">
    <location>
        <begin position="736"/>
        <end position="757"/>
    </location>
</feature>
<feature type="signal peptide" evidence="2">
    <location>
        <begin position="1"/>
        <end position="23"/>
    </location>
</feature>